<keyword evidence="2" id="KW-0533">Nickel</keyword>
<comment type="caution">
    <text evidence="10">The sequence shown here is derived from an EMBL/GenBank/DDBJ whole genome shotgun (WGS) entry which is preliminary data.</text>
</comment>
<dbReference type="InterPro" id="IPR027417">
    <property type="entry name" value="P-loop_NTPase"/>
</dbReference>
<organism evidence="10 11">
    <name type="scientific">Streptomyces mooreae</name>
    <dbReference type="NCBI Taxonomy" id="3075523"/>
    <lineage>
        <taxon>Bacteria</taxon>
        <taxon>Bacillati</taxon>
        <taxon>Actinomycetota</taxon>
        <taxon>Actinomycetes</taxon>
        <taxon>Kitasatosporales</taxon>
        <taxon>Streptomycetaceae</taxon>
        <taxon>Streptomyces</taxon>
    </lineage>
</organism>
<feature type="domain" description="CobW/HypB/UreG nucleotide-binding" evidence="9">
    <location>
        <begin position="33"/>
        <end position="195"/>
    </location>
</feature>
<dbReference type="Proteomes" id="UP001180551">
    <property type="component" value="Unassembled WGS sequence"/>
</dbReference>
<feature type="compositionally biased region" description="Basic and acidic residues" evidence="8">
    <location>
        <begin position="274"/>
        <end position="284"/>
    </location>
</feature>
<sequence length="314" mass="33552">MCRVVDLQQAVLAKNDACAHTLREDLAARGTAVVNLLSSPGSGKTALLERELTLARSRGIPVAALTADLATENDAVRLARSGVPVKQVLTDGLCHLEAEMLGGHLHGWLPADTRLLFIENVGNLVCPASYDLGETLRIVLASVTEGEDKPLKYPTAFGLAHLVVVTKTDIAEAVSFDEAEFRANVERINPGVEVVLTSARRGEGDGVLVDRALAARDGAPVHIPVMTRKSHHVHDAGDGQPRDEGHLSPRAHTHGVDHAHHGHHGDHSHHGHHGDHTHGTDHGHHREHAHAPRAQDGGRPHTTDPDPDTVASGR</sequence>
<evidence type="ECO:0000256" key="3">
    <source>
        <dbReference type="ARBA" id="ARBA00022723"/>
    </source>
</evidence>
<gene>
    <name evidence="10" type="primary">hypB</name>
    <name evidence="10" type="ORF">RM550_02885</name>
</gene>
<keyword evidence="5" id="KW-0378">Hydrolase</keyword>
<dbReference type="InterPro" id="IPR003495">
    <property type="entry name" value="CobW/HypB/UreG_nucleotide-bd"/>
</dbReference>
<keyword evidence="11" id="KW-1185">Reference proteome</keyword>
<keyword evidence="3" id="KW-0479">Metal-binding</keyword>
<dbReference type="RefSeq" id="WP_311622113.1">
    <property type="nucleotide sequence ID" value="NZ_JAVRFE010000002.1"/>
</dbReference>
<feature type="region of interest" description="Disordered" evidence="8">
    <location>
        <begin position="221"/>
        <end position="314"/>
    </location>
</feature>
<evidence type="ECO:0000256" key="7">
    <source>
        <dbReference type="ARBA" id="ARBA00023134"/>
    </source>
</evidence>
<protein>
    <submittedName>
        <fullName evidence="10">Hydrogenase nickel incorporation protein HypB</fullName>
    </submittedName>
</protein>
<name>A0ABU2T319_9ACTN</name>
<reference evidence="10" key="1">
    <citation type="submission" date="2024-05" db="EMBL/GenBank/DDBJ databases">
        <title>30 novel species of actinomycetes from the DSMZ collection.</title>
        <authorList>
            <person name="Nouioui I."/>
        </authorList>
    </citation>
    <scope>NUCLEOTIDE SEQUENCE</scope>
    <source>
        <strain evidence="10">DSM 41527</strain>
    </source>
</reference>
<evidence type="ECO:0000256" key="8">
    <source>
        <dbReference type="SAM" id="MobiDB-lite"/>
    </source>
</evidence>
<keyword evidence="7" id="KW-0342">GTP-binding</keyword>
<comment type="similarity">
    <text evidence="1">Belongs to the SIMIBI class G3E GTPase family. HypB/HupM subfamily.</text>
</comment>
<dbReference type="InterPro" id="IPR004392">
    <property type="entry name" value="Hyd_mat_HypB"/>
</dbReference>
<dbReference type="PANTHER" id="PTHR30134">
    <property type="entry name" value="HYDROGENASE PROTEIN ASSEMBLY PROTEIN, NICKEL CHAPERONE"/>
    <property type="match status" value="1"/>
</dbReference>
<evidence type="ECO:0000313" key="10">
    <source>
        <dbReference type="EMBL" id="MDT0454685.1"/>
    </source>
</evidence>
<dbReference type="PANTHER" id="PTHR30134:SF2">
    <property type="entry name" value="HYDROGENASE MATURATION FACTOR HYPB"/>
    <property type="match status" value="1"/>
</dbReference>
<evidence type="ECO:0000313" key="11">
    <source>
        <dbReference type="Proteomes" id="UP001180551"/>
    </source>
</evidence>
<accession>A0ABU2T319</accession>
<dbReference type="Pfam" id="PF02492">
    <property type="entry name" value="cobW"/>
    <property type="match status" value="1"/>
</dbReference>
<keyword evidence="6" id="KW-0862">Zinc</keyword>
<feature type="compositionally biased region" description="Basic and acidic residues" evidence="8">
    <location>
        <begin position="233"/>
        <end position="247"/>
    </location>
</feature>
<feature type="compositionally biased region" description="Basic residues" evidence="8">
    <location>
        <begin position="260"/>
        <end position="273"/>
    </location>
</feature>
<keyword evidence="4" id="KW-0547">Nucleotide-binding</keyword>
<dbReference type="NCBIfam" id="TIGR00073">
    <property type="entry name" value="hypB"/>
    <property type="match status" value="1"/>
</dbReference>
<evidence type="ECO:0000259" key="9">
    <source>
        <dbReference type="Pfam" id="PF02492"/>
    </source>
</evidence>
<evidence type="ECO:0000256" key="4">
    <source>
        <dbReference type="ARBA" id="ARBA00022741"/>
    </source>
</evidence>
<evidence type="ECO:0000256" key="1">
    <source>
        <dbReference type="ARBA" id="ARBA00006211"/>
    </source>
</evidence>
<dbReference type="SUPFAM" id="SSF52540">
    <property type="entry name" value="P-loop containing nucleoside triphosphate hydrolases"/>
    <property type="match status" value="1"/>
</dbReference>
<dbReference type="EMBL" id="JAVRFE010000002">
    <property type="protein sequence ID" value="MDT0454685.1"/>
    <property type="molecule type" value="Genomic_DNA"/>
</dbReference>
<dbReference type="Gene3D" id="3.40.50.300">
    <property type="entry name" value="P-loop containing nucleotide triphosphate hydrolases"/>
    <property type="match status" value="1"/>
</dbReference>
<evidence type="ECO:0000256" key="5">
    <source>
        <dbReference type="ARBA" id="ARBA00022801"/>
    </source>
</evidence>
<proteinExistence type="inferred from homology"/>
<evidence type="ECO:0000256" key="6">
    <source>
        <dbReference type="ARBA" id="ARBA00022833"/>
    </source>
</evidence>
<evidence type="ECO:0000256" key="2">
    <source>
        <dbReference type="ARBA" id="ARBA00022596"/>
    </source>
</evidence>